<name>A0A4R6VC23_9PAST</name>
<reference evidence="1 2" key="1">
    <citation type="submission" date="2019-03" db="EMBL/GenBank/DDBJ databases">
        <title>Genomic Encyclopedia of Type Strains, Phase IV (KMG-IV): sequencing the most valuable type-strain genomes for metagenomic binning, comparative biology and taxonomic classification.</title>
        <authorList>
            <person name="Goeker M."/>
        </authorList>
    </citation>
    <scope>NUCLEOTIDE SEQUENCE [LARGE SCALE GENOMIC DNA]</scope>
    <source>
        <strain evidence="1 2">DSM 28403</strain>
    </source>
</reference>
<dbReference type="OrthoDB" id="5675798at2"/>
<dbReference type="EMBL" id="SNYQ01000004">
    <property type="protein sequence ID" value="TDQ57639.1"/>
    <property type="molecule type" value="Genomic_DNA"/>
</dbReference>
<dbReference type="RefSeq" id="WP_133544647.1">
    <property type="nucleotide sequence ID" value="NZ_SNYQ01000004.1"/>
</dbReference>
<dbReference type="Proteomes" id="UP000295657">
    <property type="component" value="Unassembled WGS sequence"/>
</dbReference>
<evidence type="ECO:0000313" key="2">
    <source>
        <dbReference type="Proteomes" id="UP000295657"/>
    </source>
</evidence>
<dbReference type="AlphaFoldDB" id="A0A4R6VC23"/>
<organism evidence="1 2">
    <name type="scientific">Mesocricetibacter intestinalis</name>
    <dbReference type="NCBI Taxonomy" id="1521930"/>
    <lineage>
        <taxon>Bacteria</taxon>
        <taxon>Pseudomonadati</taxon>
        <taxon>Pseudomonadota</taxon>
        <taxon>Gammaproteobacteria</taxon>
        <taxon>Pasteurellales</taxon>
        <taxon>Pasteurellaceae</taxon>
        <taxon>Mesocricetibacter</taxon>
    </lineage>
</organism>
<gene>
    <name evidence="1" type="ORF">EDC45_1286</name>
</gene>
<keyword evidence="2" id="KW-1185">Reference proteome</keyword>
<comment type="caution">
    <text evidence="1">The sequence shown here is derived from an EMBL/GenBank/DDBJ whole genome shotgun (WGS) entry which is preliminary data.</text>
</comment>
<evidence type="ECO:0000313" key="1">
    <source>
        <dbReference type="EMBL" id="TDQ57639.1"/>
    </source>
</evidence>
<sequence>MNYRVLFLISFLILGVGLGGLFFLPSSSENTDTANTNQSAEAPVQETKPQKLITTAVLTRDLSKGSLLQAEDYALSELSVDEDNPLVENDLKQMLDAAGNQSVQGFLLNENMAQGSLLSKNTLISPQDPRFLLSTLDPKTEVAYRIYIASADAYLLDTVRVADNVAVFSQQTAKGVDSADRNELIKVIDKVSVLYSKAFSDEEAKAAGDGETVGYITVKADAAQVQKLYSVVKDAKLIVLPSEQQDSVNHRGMFIRKLRGQ</sequence>
<proteinExistence type="predicted"/>
<protein>
    <submittedName>
        <fullName evidence="1">Pilus assembly protein CpaB</fullName>
    </submittedName>
</protein>
<accession>A0A4R6VC23</accession>